<accession>A0AA40ALN9</accession>
<dbReference type="RefSeq" id="XP_060296935.1">
    <property type="nucleotide sequence ID" value="XM_060434343.1"/>
</dbReference>
<dbReference type="EMBL" id="JAUIRO010000004">
    <property type="protein sequence ID" value="KAK0718142.1"/>
    <property type="molecule type" value="Genomic_DNA"/>
</dbReference>
<name>A0AA40ALN9_9PEZI</name>
<protein>
    <submittedName>
        <fullName evidence="3">Uncharacterized protein</fullName>
    </submittedName>
</protein>
<feature type="region of interest" description="Disordered" evidence="1">
    <location>
        <begin position="128"/>
        <end position="148"/>
    </location>
</feature>
<proteinExistence type="predicted"/>
<dbReference type="AlphaFoldDB" id="A0AA40ALN9"/>
<evidence type="ECO:0000313" key="4">
    <source>
        <dbReference type="Proteomes" id="UP001172101"/>
    </source>
</evidence>
<evidence type="ECO:0000256" key="2">
    <source>
        <dbReference type="SAM" id="SignalP"/>
    </source>
</evidence>
<evidence type="ECO:0000313" key="3">
    <source>
        <dbReference type="EMBL" id="KAK0718142.1"/>
    </source>
</evidence>
<sequence length="182" mass="19509">MGQGGLPFIASVRLSRVLPLLLLLVAAATAAATVASAAVGFSRSKYSVFRTNVAAAVTAMHEPASQMAASKRCGICAREPEQRCEASGDPNGISKTQNPTDCSLAHWSDKRSSAPGLVQRRAAKLSNLGRPQATRKNGRQHGYRARAGAPSFRSLRLRLLDGLQTRLDNSESVDRQNWARPD</sequence>
<gene>
    <name evidence="3" type="ORF">B0T26DRAFT_315130</name>
</gene>
<organism evidence="3 4">
    <name type="scientific">Lasiosphaeria miniovina</name>
    <dbReference type="NCBI Taxonomy" id="1954250"/>
    <lineage>
        <taxon>Eukaryota</taxon>
        <taxon>Fungi</taxon>
        <taxon>Dikarya</taxon>
        <taxon>Ascomycota</taxon>
        <taxon>Pezizomycotina</taxon>
        <taxon>Sordariomycetes</taxon>
        <taxon>Sordariomycetidae</taxon>
        <taxon>Sordariales</taxon>
        <taxon>Lasiosphaeriaceae</taxon>
        <taxon>Lasiosphaeria</taxon>
    </lineage>
</organism>
<keyword evidence="4" id="KW-1185">Reference proteome</keyword>
<feature type="signal peptide" evidence="2">
    <location>
        <begin position="1"/>
        <end position="30"/>
    </location>
</feature>
<feature type="chain" id="PRO_5041375589" evidence="2">
    <location>
        <begin position="31"/>
        <end position="182"/>
    </location>
</feature>
<reference evidence="3" key="1">
    <citation type="submission" date="2023-06" db="EMBL/GenBank/DDBJ databases">
        <title>Genome-scale phylogeny and comparative genomics of the fungal order Sordariales.</title>
        <authorList>
            <consortium name="Lawrence Berkeley National Laboratory"/>
            <person name="Hensen N."/>
            <person name="Bonometti L."/>
            <person name="Westerberg I."/>
            <person name="Brannstrom I.O."/>
            <person name="Guillou S."/>
            <person name="Cros-Aarteil S."/>
            <person name="Calhoun S."/>
            <person name="Haridas S."/>
            <person name="Kuo A."/>
            <person name="Mondo S."/>
            <person name="Pangilinan J."/>
            <person name="Riley R."/>
            <person name="LaButti K."/>
            <person name="Andreopoulos B."/>
            <person name="Lipzen A."/>
            <person name="Chen C."/>
            <person name="Yanf M."/>
            <person name="Daum C."/>
            <person name="Ng V."/>
            <person name="Clum A."/>
            <person name="Steindorff A."/>
            <person name="Ohm R."/>
            <person name="Martin F."/>
            <person name="Silar P."/>
            <person name="Natvig D."/>
            <person name="Lalanne C."/>
            <person name="Gautier V."/>
            <person name="Ament-velasquez S.L."/>
            <person name="Kruys A."/>
            <person name="Hutchinson M.I."/>
            <person name="Powell A.J."/>
            <person name="Barry K."/>
            <person name="Miller A.N."/>
            <person name="Grigoriev I.V."/>
            <person name="Debuchy R."/>
            <person name="Gladieux P."/>
            <person name="Thoren M.H."/>
            <person name="Johannesson H."/>
        </authorList>
    </citation>
    <scope>NUCLEOTIDE SEQUENCE</scope>
    <source>
        <strain evidence="3">SMH2392-1A</strain>
    </source>
</reference>
<keyword evidence="2" id="KW-0732">Signal</keyword>
<dbReference type="Proteomes" id="UP001172101">
    <property type="component" value="Unassembled WGS sequence"/>
</dbReference>
<dbReference type="GeneID" id="85317613"/>
<evidence type="ECO:0000256" key="1">
    <source>
        <dbReference type="SAM" id="MobiDB-lite"/>
    </source>
</evidence>
<comment type="caution">
    <text evidence="3">The sequence shown here is derived from an EMBL/GenBank/DDBJ whole genome shotgun (WGS) entry which is preliminary data.</text>
</comment>